<dbReference type="EMBL" id="JAMZIH010008703">
    <property type="protein sequence ID" value="KAJ1671537.1"/>
    <property type="molecule type" value="Genomic_DNA"/>
</dbReference>
<proteinExistence type="predicted"/>
<evidence type="ECO:0000313" key="2">
    <source>
        <dbReference type="Proteomes" id="UP001145114"/>
    </source>
</evidence>
<sequence length="241" mass="27879">MSESLFTTSIFAGTEDKYTVDYTVTFEGTPLAVHYTYDDSSIFSHAAITAFKATSFLSLGSSFILMVTVISMIIIRRDIGLRPSIRLSGFMGFVDFSYSLLTLMRFYNSVMVHTNNTSMRFWIWATFALPFTYVLLITCIMFHLHLTVLVRKEHLAMPLSRGYEAFSFILGFSLPLVTLDFNRKIFWDGFQNIAVVYDLHGTRYPMYLLSGFLWEYICMFYSLCVAVCLVFKLYPIWSHMQ</sequence>
<feature type="non-terminal residue" evidence="1">
    <location>
        <position position="241"/>
    </location>
</feature>
<dbReference type="Proteomes" id="UP001145114">
    <property type="component" value="Unassembled WGS sequence"/>
</dbReference>
<protein>
    <submittedName>
        <fullName evidence="1">Uncharacterized protein</fullName>
    </submittedName>
</protein>
<keyword evidence="2" id="KW-1185">Reference proteome</keyword>
<comment type="caution">
    <text evidence="1">The sequence shown here is derived from an EMBL/GenBank/DDBJ whole genome shotgun (WGS) entry which is preliminary data.</text>
</comment>
<accession>A0ACC1HAA7</accession>
<reference evidence="1" key="1">
    <citation type="submission" date="2022-06" db="EMBL/GenBank/DDBJ databases">
        <title>Phylogenomic reconstructions and comparative analyses of Kickxellomycotina fungi.</title>
        <authorList>
            <person name="Reynolds N.K."/>
            <person name="Stajich J.E."/>
            <person name="Barry K."/>
            <person name="Grigoriev I.V."/>
            <person name="Crous P."/>
            <person name="Smith M.E."/>
        </authorList>
    </citation>
    <scope>NUCLEOTIDE SEQUENCE</scope>
    <source>
        <strain evidence="1">RSA 2271</strain>
    </source>
</reference>
<gene>
    <name evidence="1" type="ORF">EV182_007579</name>
</gene>
<name>A0ACC1HAA7_9FUNG</name>
<organism evidence="1 2">
    <name type="scientific">Spiromyces aspiralis</name>
    <dbReference type="NCBI Taxonomy" id="68401"/>
    <lineage>
        <taxon>Eukaryota</taxon>
        <taxon>Fungi</taxon>
        <taxon>Fungi incertae sedis</taxon>
        <taxon>Zoopagomycota</taxon>
        <taxon>Kickxellomycotina</taxon>
        <taxon>Kickxellomycetes</taxon>
        <taxon>Kickxellales</taxon>
        <taxon>Kickxellaceae</taxon>
        <taxon>Spiromyces</taxon>
    </lineage>
</organism>
<evidence type="ECO:0000313" key="1">
    <source>
        <dbReference type="EMBL" id="KAJ1671537.1"/>
    </source>
</evidence>